<dbReference type="Pfam" id="PF03159">
    <property type="entry name" value="XRN_N"/>
    <property type="match status" value="1"/>
</dbReference>
<dbReference type="PANTHER" id="PTHR12341:SF7">
    <property type="entry name" value="5'-3' EXORIBONUCLEASE 1"/>
    <property type="match status" value="1"/>
</dbReference>
<dbReference type="RefSeq" id="XP_007604535.1">
    <property type="nucleotide sequence ID" value="XM_007604473.1"/>
</dbReference>
<accession>L2GN25</accession>
<sequence length="630" mass="74678">MGVPSLYKWITQRYPEVKLKPNREEDHLTDNLYLDFNAIIHPCCNKALENMADTDTELYKNLEKYMDEVIARIRPRRLLYISVDGVAPRAKLNQQRSRRFVHAREVSEQGNFYFKDDCGNEPAHHSRLTVLDQEIENSAVSKNMSDEATPNGCGVFDTNAISPGTEFMQRLDAFLQELISFKMSFDQRWTGFNVIYSSYRVPGEGEQKIMEYIRKHQNPKFSSVIFSPDADLIFLGLSLFDHSVMVLREEPPKHGNSNGSLSNEKDFVLVDIPRLKHLIIRDFKYVMKMPFNHRKFLEDWIFLCFTVGNDFLPCTPCFEIRTDALDKLTHILQTVYLNTRSFITDNGKINYDVLREFFIECARRENTFIVEKRNNLVNVRQRMNLPYDPSEEFFLETERGKIRFYVEKMGITSEKDLLIACEEYIKGLEWVYNYYFYDMPSWEWYYPYHFAPFMTDLALVKDVKFKFTTGRPLKPLEQLLTVLPPSSKDLLPSCLHSVFDEFKEYYPTEFKLDMFQKCMDWQAVPILPFINVQDLIKAFENRQNELKFSECERNITGYPIFYSKQPRLIAKIYPLYTELKPYDYIKFDEFNGRVYALNKFRALEEEVNLYGFNYINRIVKFTFDQRKIGK</sequence>
<name>L2GN25_VITCO</name>
<evidence type="ECO:0000313" key="8">
    <source>
        <dbReference type="Proteomes" id="UP000011082"/>
    </source>
</evidence>
<feature type="domain" description="Xrn1 N-terminal" evidence="5">
    <location>
        <begin position="1"/>
        <end position="250"/>
    </location>
</feature>
<dbReference type="Gene3D" id="3.40.50.12390">
    <property type="match status" value="2"/>
</dbReference>
<dbReference type="Pfam" id="PF17846">
    <property type="entry name" value="XRN_M"/>
    <property type="match status" value="2"/>
</dbReference>
<dbReference type="InterPro" id="IPR027073">
    <property type="entry name" value="5_3_exoribonuclease"/>
</dbReference>
<comment type="similarity">
    <text evidence="4">Belongs to the 5'-3' exonuclease family.</text>
</comment>
<dbReference type="VEuPathDB" id="MicrosporidiaDB:VICG_01089"/>
<dbReference type="GO" id="GO:0005634">
    <property type="term" value="C:nucleus"/>
    <property type="evidence" value="ECO:0007669"/>
    <property type="project" value="TreeGrafter"/>
</dbReference>
<evidence type="ECO:0000256" key="1">
    <source>
        <dbReference type="ARBA" id="ARBA00022722"/>
    </source>
</evidence>
<dbReference type="GO" id="GO:0000956">
    <property type="term" value="P:nuclear-transcribed mRNA catabolic process"/>
    <property type="evidence" value="ECO:0007669"/>
    <property type="project" value="TreeGrafter"/>
</dbReference>
<dbReference type="Gene3D" id="1.25.40.1050">
    <property type="match status" value="1"/>
</dbReference>
<proteinExistence type="inferred from homology"/>
<evidence type="ECO:0000256" key="3">
    <source>
        <dbReference type="ARBA" id="ARBA00022839"/>
    </source>
</evidence>
<keyword evidence="3" id="KW-0269">Exonuclease</keyword>
<organism evidence="7 8">
    <name type="scientific">Vittaforma corneae (strain ATCC 50505)</name>
    <name type="common">Microsporidian parasite</name>
    <name type="synonym">Nosema corneum</name>
    <dbReference type="NCBI Taxonomy" id="993615"/>
    <lineage>
        <taxon>Eukaryota</taxon>
        <taxon>Fungi</taxon>
        <taxon>Fungi incertae sedis</taxon>
        <taxon>Microsporidia</taxon>
        <taxon>Nosematidae</taxon>
        <taxon>Vittaforma</taxon>
    </lineage>
</organism>
<dbReference type="AlphaFoldDB" id="L2GN25"/>
<dbReference type="Proteomes" id="UP000011082">
    <property type="component" value="Unassembled WGS sequence"/>
</dbReference>
<dbReference type="InterPro" id="IPR004859">
    <property type="entry name" value="Xrn1_N"/>
</dbReference>
<dbReference type="GO" id="GO:0003723">
    <property type="term" value="F:RNA binding"/>
    <property type="evidence" value="ECO:0007669"/>
    <property type="project" value="TreeGrafter"/>
</dbReference>
<feature type="domain" description="Xrn1 helical" evidence="6">
    <location>
        <begin position="291"/>
        <end position="376"/>
    </location>
</feature>
<feature type="domain" description="Xrn1 helical" evidence="6">
    <location>
        <begin position="401"/>
        <end position="564"/>
    </location>
</feature>
<reference evidence="8" key="1">
    <citation type="submission" date="2011-05" db="EMBL/GenBank/DDBJ databases">
        <title>The genome sequence of Vittaforma corneae strain ATCC 50505.</title>
        <authorList>
            <consortium name="The Broad Institute Genome Sequencing Platform"/>
            <person name="Cuomo C."/>
            <person name="Didier E."/>
            <person name="Bowers L."/>
            <person name="Young S.K."/>
            <person name="Zeng Q."/>
            <person name="Gargeya S."/>
            <person name="Fitzgerald M."/>
            <person name="Haas B."/>
            <person name="Abouelleil A."/>
            <person name="Alvarado L."/>
            <person name="Arachchi H.M."/>
            <person name="Berlin A."/>
            <person name="Chapman S.B."/>
            <person name="Gearin G."/>
            <person name="Goldberg J."/>
            <person name="Griggs A."/>
            <person name="Gujja S."/>
            <person name="Hansen M."/>
            <person name="Heiman D."/>
            <person name="Howarth C."/>
            <person name="Larimer J."/>
            <person name="Lui A."/>
            <person name="MacDonald P.J.P."/>
            <person name="McCowen C."/>
            <person name="Montmayeur A."/>
            <person name="Murphy C."/>
            <person name="Neiman D."/>
            <person name="Pearson M."/>
            <person name="Priest M."/>
            <person name="Roberts A."/>
            <person name="Saif S."/>
            <person name="Shea T."/>
            <person name="Sisk P."/>
            <person name="Stolte C."/>
            <person name="Sykes S."/>
            <person name="Wortman J."/>
            <person name="Nusbaum C."/>
            <person name="Birren B."/>
        </authorList>
    </citation>
    <scope>NUCLEOTIDE SEQUENCE [LARGE SCALE GENOMIC DNA]</scope>
    <source>
        <strain evidence="8">ATCC 50505</strain>
    </source>
</reference>
<dbReference type="PANTHER" id="PTHR12341">
    <property type="entry name" value="5'-&gt;3' EXORIBONUCLEASE"/>
    <property type="match status" value="1"/>
</dbReference>
<dbReference type="OMA" id="ERWDHNV"/>
<dbReference type="InParanoid" id="L2GN25"/>
<protein>
    <submittedName>
        <fullName evidence="7">Uncharacterized protein</fullName>
    </submittedName>
</protein>
<dbReference type="FunCoup" id="L2GN25">
    <property type="interactions" value="257"/>
</dbReference>
<dbReference type="InterPro" id="IPR041412">
    <property type="entry name" value="Xrn1_helical"/>
</dbReference>
<dbReference type="GO" id="GO:0004534">
    <property type="term" value="F:5'-3' RNA exonuclease activity"/>
    <property type="evidence" value="ECO:0007669"/>
    <property type="project" value="UniProtKB-ARBA"/>
</dbReference>
<keyword evidence="2" id="KW-0378">Hydrolase</keyword>
<dbReference type="CDD" id="cd18673">
    <property type="entry name" value="PIN_XRN1-2-like"/>
    <property type="match status" value="1"/>
</dbReference>
<dbReference type="GeneID" id="19881800"/>
<dbReference type="HOGENOM" id="CLU_006038_3_1_1"/>
<evidence type="ECO:0000259" key="5">
    <source>
        <dbReference type="Pfam" id="PF03159"/>
    </source>
</evidence>
<evidence type="ECO:0000259" key="6">
    <source>
        <dbReference type="Pfam" id="PF17846"/>
    </source>
</evidence>
<dbReference type="EMBL" id="JH370137">
    <property type="protein sequence ID" value="ELA41905.1"/>
    <property type="molecule type" value="Genomic_DNA"/>
</dbReference>
<dbReference type="OrthoDB" id="372487at2759"/>
<gene>
    <name evidence="7" type="ORF">VICG_01089</name>
</gene>
<evidence type="ECO:0000313" key="7">
    <source>
        <dbReference type="EMBL" id="ELA41905.1"/>
    </source>
</evidence>
<evidence type="ECO:0000256" key="2">
    <source>
        <dbReference type="ARBA" id="ARBA00022801"/>
    </source>
</evidence>
<keyword evidence="1" id="KW-0540">Nuclease</keyword>
<evidence type="ECO:0000256" key="4">
    <source>
        <dbReference type="ARBA" id="ARBA00038299"/>
    </source>
</evidence>
<keyword evidence="8" id="KW-1185">Reference proteome</keyword>
<dbReference type="STRING" id="993615.L2GN25"/>